<dbReference type="PANTHER" id="PTHR32309">
    <property type="entry name" value="TYROSINE-PROTEIN KINASE"/>
    <property type="match status" value="1"/>
</dbReference>
<keyword evidence="7" id="KW-0829">Tyrosine-protein kinase</keyword>
<evidence type="ECO:0000259" key="10">
    <source>
        <dbReference type="Pfam" id="PF13614"/>
    </source>
</evidence>
<reference evidence="12 13" key="1">
    <citation type="submission" date="2016-11" db="EMBL/GenBank/DDBJ databases">
        <title>Gramella sp. LPB0144 isolated from marine environment.</title>
        <authorList>
            <person name="Kim E."/>
            <person name="Yi H."/>
        </authorList>
    </citation>
    <scope>NUCLEOTIDE SEQUENCE [LARGE SCALE GENOMIC DNA]</scope>
    <source>
        <strain evidence="12 13">LPB0144</strain>
    </source>
</reference>
<sequence length="803" mass="90422">MEEIFDDIDQKEESNFDLKAEIYKYLTHWKWLLLGLLIGGTLAYLYNRYTIPEFRSEANLMITKSEDNNVSGILPSGGSSGPSILKLDDNSLENQIVTLKSKRLIRKVVDDLDHNIYYYVEGSVITTEAYNDSPVKINFISADSVVNNHSANFTITPVSHDKFTLKSSSSEVLKTYGFKELIEFSNLKFTLTKNLKGQSDFANSNPIQILLRPLEDVAGAYISKLEVGQKGRAMDILSLSLVDETPDKSEDFLNELMFQFNADGVRDKRQVALKTTQFIQDRLEILNSELDSVETGIADFKSENQFMDVTSGASEYLNRKSASRQKIFDIETQLSILSSVQELINQTSKFQLLPENLGAGTSEFQSAISRYNNLILERKALLQNSTEENPVIEDINNQLVTLRNNLKENLLASKNSLKVQLRELEGYEKSATSQFSSFPGMEKGMRSIERQQQIKEQLYLFLLQRREEAAIAFAVTSDVSKVIDPAFTYGSPVNPKPVLILIGGLIIGLLVPILIIFIKNLLDTKVHHKGDLQPLLKSTPFMGEVPRVSAEQSDVIQVNDRSPLAESFRILRTNLAYLIQNKDKDVADVIYVTSTVKGEGKTFVSYNLSRTLASTNKKVLLIGADIRNPKLHRYTSMTIGAKEKGLSDYLYDYNVSMDQVISNTNDENIAVDVVLSGPIPPNPAELLMNDRMEELINKAKSSYDYVIVDTAPTMIVTDTLLISQLADYTLYVTRADFTEKNLLQFPQDLKKQGKLKGVAVILNDVDYSKFSYGAQYGYSYGYGYGYGADEESRWERLKKKLFS</sequence>
<keyword evidence="5 12" id="KW-0418">Kinase</keyword>
<dbReference type="Pfam" id="PF13807">
    <property type="entry name" value="GNVR"/>
    <property type="match status" value="1"/>
</dbReference>
<evidence type="ECO:0000313" key="12">
    <source>
        <dbReference type="EMBL" id="APG59296.1"/>
    </source>
</evidence>
<dbReference type="EMBL" id="CP018153">
    <property type="protein sequence ID" value="APG59296.1"/>
    <property type="molecule type" value="Genomic_DNA"/>
</dbReference>
<organism evidence="12 13">
    <name type="scientific">Christiangramia salexigens</name>
    <dbReference type="NCBI Taxonomy" id="1913577"/>
    <lineage>
        <taxon>Bacteria</taxon>
        <taxon>Pseudomonadati</taxon>
        <taxon>Bacteroidota</taxon>
        <taxon>Flavobacteriia</taxon>
        <taxon>Flavobacteriales</taxon>
        <taxon>Flavobacteriaceae</taxon>
        <taxon>Christiangramia</taxon>
    </lineage>
</organism>
<keyword evidence="13" id="KW-1185">Reference proteome</keyword>
<evidence type="ECO:0000256" key="2">
    <source>
        <dbReference type="ARBA" id="ARBA00011903"/>
    </source>
</evidence>
<proteinExistence type="inferred from homology"/>
<gene>
    <name evidence="12" type="ORF">LPB144_02210</name>
</gene>
<evidence type="ECO:0000256" key="9">
    <source>
        <dbReference type="SAM" id="Phobius"/>
    </source>
</evidence>
<keyword evidence="3" id="KW-0808">Transferase</keyword>
<evidence type="ECO:0000256" key="4">
    <source>
        <dbReference type="ARBA" id="ARBA00022741"/>
    </source>
</evidence>
<evidence type="ECO:0000256" key="7">
    <source>
        <dbReference type="ARBA" id="ARBA00023137"/>
    </source>
</evidence>
<dbReference type="InterPro" id="IPR027417">
    <property type="entry name" value="P-loop_NTPase"/>
</dbReference>
<name>A0A1L3J2E7_9FLAO</name>
<dbReference type="STRING" id="1913577.LPB144_02210"/>
<dbReference type="InterPro" id="IPR025669">
    <property type="entry name" value="AAA_dom"/>
</dbReference>
<dbReference type="OrthoDB" id="9794577at2"/>
<feature type="domain" description="Tyrosine-protein kinase G-rich" evidence="11">
    <location>
        <begin position="448"/>
        <end position="520"/>
    </location>
</feature>
<dbReference type="KEGG" id="grl:LPB144_02210"/>
<keyword evidence="4" id="KW-0547">Nucleotide-binding</keyword>
<keyword evidence="9" id="KW-0812">Transmembrane</keyword>
<dbReference type="EC" id="2.7.10.2" evidence="2"/>
<dbReference type="SUPFAM" id="SSF52540">
    <property type="entry name" value="P-loop containing nucleoside triphosphate hydrolases"/>
    <property type="match status" value="1"/>
</dbReference>
<feature type="transmembrane region" description="Helical" evidence="9">
    <location>
        <begin position="28"/>
        <end position="46"/>
    </location>
</feature>
<dbReference type="InterPro" id="IPR005702">
    <property type="entry name" value="Wzc-like_C"/>
</dbReference>
<comment type="similarity">
    <text evidence="1">Belongs to the CpsD/CapB family.</text>
</comment>
<dbReference type="CDD" id="cd05387">
    <property type="entry name" value="BY-kinase"/>
    <property type="match status" value="1"/>
</dbReference>
<evidence type="ECO:0000313" key="13">
    <source>
        <dbReference type="Proteomes" id="UP000182510"/>
    </source>
</evidence>
<dbReference type="PANTHER" id="PTHR32309:SF13">
    <property type="entry name" value="FERRIC ENTEROBACTIN TRANSPORT PROTEIN FEPE"/>
    <property type="match status" value="1"/>
</dbReference>
<dbReference type="InterPro" id="IPR032807">
    <property type="entry name" value="GNVR"/>
</dbReference>
<evidence type="ECO:0000256" key="5">
    <source>
        <dbReference type="ARBA" id="ARBA00022777"/>
    </source>
</evidence>
<evidence type="ECO:0000256" key="3">
    <source>
        <dbReference type="ARBA" id="ARBA00022679"/>
    </source>
</evidence>
<protein>
    <recommendedName>
        <fullName evidence="2">non-specific protein-tyrosine kinase</fullName>
        <ecNumber evidence="2">2.7.10.2</ecNumber>
    </recommendedName>
</protein>
<accession>A0A1L3J2E7</accession>
<evidence type="ECO:0000259" key="11">
    <source>
        <dbReference type="Pfam" id="PF13807"/>
    </source>
</evidence>
<keyword evidence="9" id="KW-1133">Transmembrane helix</keyword>
<feature type="domain" description="AAA" evidence="10">
    <location>
        <begin position="589"/>
        <end position="730"/>
    </location>
</feature>
<evidence type="ECO:0000256" key="8">
    <source>
        <dbReference type="ARBA" id="ARBA00051245"/>
    </source>
</evidence>
<keyword evidence="6" id="KW-0067">ATP-binding</keyword>
<dbReference type="GO" id="GO:0005524">
    <property type="term" value="F:ATP binding"/>
    <property type="evidence" value="ECO:0007669"/>
    <property type="project" value="UniProtKB-KW"/>
</dbReference>
<evidence type="ECO:0000256" key="6">
    <source>
        <dbReference type="ARBA" id="ARBA00022840"/>
    </source>
</evidence>
<dbReference type="GO" id="GO:0004715">
    <property type="term" value="F:non-membrane spanning protein tyrosine kinase activity"/>
    <property type="evidence" value="ECO:0007669"/>
    <property type="project" value="UniProtKB-EC"/>
</dbReference>
<dbReference type="Proteomes" id="UP000182510">
    <property type="component" value="Chromosome"/>
</dbReference>
<dbReference type="InterPro" id="IPR050445">
    <property type="entry name" value="Bact_polysacc_biosynth/exp"/>
</dbReference>
<dbReference type="Pfam" id="PF13614">
    <property type="entry name" value="AAA_31"/>
    <property type="match status" value="1"/>
</dbReference>
<dbReference type="Gene3D" id="3.40.50.300">
    <property type="entry name" value="P-loop containing nucleotide triphosphate hydrolases"/>
    <property type="match status" value="1"/>
</dbReference>
<comment type="catalytic activity">
    <reaction evidence="8">
        <text>L-tyrosyl-[protein] + ATP = O-phospho-L-tyrosyl-[protein] + ADP + H(+)</text>
        <dbReference type="Rhea" id="RHEA:10596"/>
        <dbReference type="Rhea" id="RHEA-COMP:10136"/>
        <dbReference type="Rhea" id="RHEA-COMP:20101"/>
        <dbReference type="ChEBI" id="CHEBI:15378"/>
        <dbReference type="ChEBI" id="CHEBI:30616"/>
        <dbReference type="ChEBI" id="CHEBI:46858"/>
        <dbReference type="ChEBI" id="CHEBI:61978"/>
        <dbReference type="ChEBI" id="CHEBI:456216"/>
        <dbReference type="EC" id="2.7.10.2"/>
    </reaction>
</comment>
<dbReference type="RefSeq" id="WP_072551952.1">
    <property type="nucleotide sequence ID" value="NZ_CP018153.1"/>
</dbReference>
<dbReference type="GO" id="GO:0005886">
    <property type="term" value="C:plasma membrane"/>
    <property type="evidence" value="ECO:0007669"/>
    <property type="project" value="TreeGrafter"/>
</dbReference>
<dbReference type="NCBIfam" id="TIGR01007">
    <property type="entry name" value="eps_fam"/>
    <property type="match status" value="1"/>
</dbReference>
<feature type="transmembrane region" description="Helical" evidence="9">
    <location>
        <begin position="498"/>
        <end position="518"/>
    </location>
</feature>
<keyword evidence="9" id="KW-0472">Membrane</keyword>
<evidence type="ECO:0000256" key="1">
    <source>
        <dbReference type="ARBA" id="ARBA00007316"/>
    </source>
</evidence>
<dbReference type="AlphaFoldDB" id="A0A1L3J2E7"/>